<dbReference type="GeneTree" id="ENSGT00390000016158"/>
<evidence type="ECO:0000256" key="2">
    <source>
        <dbReference type="ARBA" id="ARBA00009575"/>
    </source>
</evidence>
<dbReference type="Proteomes" id="UP000001038">
    <property type="component" value="Chromosome 15"/>
</dbReference>
<evidence type="ECO:0000256" key="10">
    <source>
        <dbReference type="SAM" id="Phobius"/>
    </source>
</evidence>
<gene>
    <name evidence="11" type="primary">LOC101155137</name>
</gene>
<dbReference type="InParanoid" id="H2LEN8"/>
<evidence type="ECO:0000313" key="11">
    <source>
        <dbReference type="Ensembl" id="ENSORLP00000004414.2"/>
    </source>
</evidence>
<keyword evidence="4 10" id="KW-0812">Transmembrane</keyword>
<reference evidence="11 12" key="1">
    <citation type="journal article" date="2007" name="Nature">
        <title>The medaka draft genome and insights into vertebrate genome evolution.</title>
        <authorList>
            <person name="Kasahara M."/>
            <person name="Naruse K."/>
            <person name="Sasaki S."/>
            <person name="Nakatani Y."/>
            <person name="Qu W."/>
            <person name="Ahsan B."/>
            <person name="Yamada T."/>
            <person name="Nagayasu Y."/>
            <person name="Doi K."/>
            <person name="Kasai Y."/>
            <person name="Jindo T."/>
            <person name="Kobayashi D."/>
            <person name="Shimada A."/>
            <person name="Toyoda A."/>
            <person name="Kuroki Y."/>
            <person name="Fujiyama A."/>
            <person name="Sasaki T."/>
            <person name="Shimizu A."/>
            <person name="Asakawa S."/>
            <person name="Shimizu N."/>
            <person name="Hashimoto S."/>
            <person name="Yang J."/>
            <person name="Lee Y."/>
            <person name="Matsushima K."/>
            <person name="Sugano S."/>
            <person name="Sakaizumi M."/>
            <person name="Narita T."/>
            <person name="Ohishi K."/>
            <person name="Haga S."/>
            <person name="Ohta F."/>
            <person name="Nomoto H."/>
            <person name="Nogata K."/>
            <person name="Morishita T."/>
            <person name="Endo T."/>
            <person name="Shin-I T."/>
            <person name="Takeda H."/>
            <person name="Morishita S."/>
            <person name="Kohara Y."/>
        </authorList>
    </citation>
    <scope>NUCLEOTIDE SEQUENCE [LARGE SCALE GENOMIC DNA]</scope>
    <source>
        <strain evidence="11 12">Hd-rR</strain>
    </source>
</reference>
<dbReference type="STRING" id="8090.ENSORLP00000004414"/>
<reference evidence="11" key="3">
    <citation type="submission" date="2025-09" db="UniProtKB">
        <authorList>
            <consortium name="Ensembl"/>
        </authorList>
    </citation>
    <scope>IDENTIFICATION</scope>
    <source>
        <strain evidence="11">Hd-rR</strain>
    </source>
</reference>
<name>H2LEN8_ORYLA</name>
<dbReference type="AlphaFoldDB" id="H2LEN8"/>
<proteinExistence type="inferred from homology"/>
<comment type="subcellular location">
    <subcellularLocation>
        <location evidence="1">Mitochondrion inner membrane</location>
    </subcellularLocation>
</comment>
<dbReference type="PANTHER" id="PTHR31586">
    <property type="entry name" value="CYTOCHROME C OXIDASE PROTEIN 20"/>
    <property type="match status" value="1"/>
</dbReference>
<dbReference type="InterPro" id="IPR022533">
    <property type="entry name" value="Cox20"/>
</dbReference>
<keyword evidence="8 10" id="KW-0472">Membrane</keyword>
<dbReference type="HOGENOM" id="CLU_101495_1_1_1"/>
<sequence length="193" mass="21458">MSSIHAPTLWCCRTPREKVEPLCVILFSVGCQIRTEPTARFAHVQRKVVTKILHPARFSVGKKTSQEAKTEERGKRMAEEEDGQAKEFKLLGILDVQRTPCARDAILHGAGGSVAAGVLYFLATSRVKRSFDVGFAGFFLTTLGSWFYCRIHHAKLRVQQRLIQEGIKNKVMYEGTALDPTKNPKSEAPSGPS</sequence>
<keyword evidence="6 10" id="KW-1133">Transmembrane helix</keyword>
<dbReference type="GeneID" id="101155137"/>
<dbReference type="Ensembl" id="ENSORLT00000004415.2">
    <property type="protein sequence ID" value="ENSORLP00000004414.2"/>
    <property type="gene ID" value="ENSORLG00000003545.2"/>
</dbReference>
<reference evidence="11" key="2">
    <citation type="submission" date="2025-08" db="UniProtKB">
        <authorList>
            <consortium name="Ensembl"/>
        </authorList>
    </citation>
    <scope>IDENTIFICATION</scope>
    <source>
        <strain evidence="11">Hd-rR</strain>
    </source>
</reference>
<accession>H2LEN8</accession>
<feature type="region of interest" description="Disordered" evidence="9">
    <location>
        <begin position="61"/>
        <end position="81"/>
    </location>
</feature>
<feature type="transmembrane region" description="Helical" evidence="10">
    <location>
        <begin position="105"/>
        <end position="123"/>
    </location>
</feature>
<protein>
    <recommendedName>
        <fullName evidence="3">Cytochrome c oxidase assembly protein COX20, mitochondrial</fullName>
    </recommendedName>
</protein>
<dbReference type="GO" id="GO:0005743">
    <property type="term" value="C:mitochondrial inner membrane"/>
    <property type="evidence" value="ECO:0007669"/>
    <property type="project" value="UniProtKB-SubCell"/>
</dbReference>
<comment type="similarity">
    <text evidence="2">Belongs to the COX20 family.</text>
</comment>
<feature type="transmembrane region" description="Helical" evidence="10">
    <location>
        <begin position="130"/>
        <end position="148"/>
    </location>
</feature>
<dbReference type="Pfam" id="PF12597">
    <property type="entry name" value="Cox20"/>
    <property type="match status" value="1"/>
</dbReference>
<dbReference type="GO" id="GO:0033617">
    <property type="term" value="P:mitochondrial respiratory chain complex IV assembly"/>
    <property type="evidence" value="ECO:0000318"/>
    <property type="project" value="GO_Central"/>
</dbReference>
<keyword evidence="7" id="KW-0496">Mitochondrion</keyword>
<keyword evidence="5" id="KW-0999">Mitochondrion inner membrane</keyword>
<evidence type="ECO:0000256" key="5">
    <source>
        <dbReference type="ARBA" id="ARBA00022792"/>
    </source>
</evidence>
<dbReference type="Bgee" id="ENSORLG00000003545">
    <property type="expression patterns" value="Expressed in animal zygote and 14 other cell types or tissues"/>
</dbReference>
<organism evidence="11 12">
    <name type="scientific">Oryzias latipes</name>
    <name type="common">Japanese rice fish</name>
    <name type="synonym">Japanese killifish</name>
    <dbReference type="NCBI Taxonomy" id="8090"/>
    <lineage>
        <taxon>Eukaryota</taxon>
        <taxon>Metazoa</taxon>
        <taxon>Chordata</taxon>
        <taxon>Craniata</taxon>
        <taxon>Vertebrata</taxon>
        <taxon>Euteleostomi</taxon>
        <taxon>Actinopterygii</taxon>
        <taxon>Neopterygii</taxon>
        <taxon>Teleostei</taxon>
        <taxon>Neoteleostei</taxon>
        <taxon>Acanthomorphata</taxon>
        <taxon>Ovalentaria</taxon>
        <taxon>Atherinomorphae</taxon>
        <taxon>Beloniformes</taxon>
        <taxon>Adrianichthyidae</taxon>
        <taxon>Oryziinae</taxon>
        <taxon>Oryzias</taxon>
    </lineage>
</organism>
<evidence type="ECO:0000256" key="9">
    <source>
        <dbReference type="SAM" id="MobiDB-lite"/>
    </source>
</evidence>
<dbReference type="RefSeq" id="XP_004077077.3">
    <property type="nucleotide sequence ID" value="XM_004077029.4"/>
</dbReference>
<evidence type="ECO:0000256" key="4">
    <source>
        <dbReference type="ARBA" id="ARBA00022692"/>
    </source>
</evidence>
<feature type="compositionally biased region" description="Basic and acidic residues" evidence="9">
    <location>
        <begin position="64"/>
        <end position="81"/>
    </location>
</feature>
<dbReference type="FunCoup" id="H2LEN8">
    <property type="interactions" value="413"/>
</dbReference>
<evidence type="ECO:0000313" key="12">
    <source>
        <dbReference type="Proteomes" id="UP000001038"/>
    </source>
</evidence>
<keyword evidence="12" id="KW-1185">Reference proteome</keyword>
<evidence type="ECO:0000256" key="6">
    <source>
        <dbReference type="ARBA" id="ARBA00022989"/>
    </source>
</evidence>
<dbReference type="PANTHER" id="PTHR31586:SF1">
    <property type="entry name" value="CYTOCHROME C OXIDASE ASSEMBLY PROTEIN COX20, MITOCHONDRIAL"/>
    <property type="match status" value="1"/>
</dbReference>
<evidence type="ECO:0000256" key="3">
    <source>
        <dbReference type="ARBA" id="ARBA00017689"/>
    </source>
</evidence>
<dbReference type="KEGG" id="ola:101155137"/>
<evidence type="ECO:0000256" key="1">
    <source>
        <dbReference type="ARBA" id="ARBA00004273"/>
    </source>
</evidence>
<dbReference type="PRINTS" id="PR02049">
    <property type="entry name" value="PROTEINF36A"/>
</dbReference>
<evidence type="ECO:0000256" key="8">
    <source>
        <dbReference type="ARBA" id="ARBA00023136"/>
    </source>
</evidence>
<dbReference type="OrthoDB" id="14603at2759"/>
<evidence type="ECO:0000256" key="7">
    <source>
        <dbReference type="ARBA" id="ARBA00023128"/>
    </source>
</evidence>
<dbReference type="GO" id="GO:0005739">
    <property type="term" value="C:mitochondrion"/>
    <property type="evidence" value="ECO:0000318"/>
    <property type="project" value="GO_Central"/>
</dbReference>